<dbReference type="PANTHER" id="PTHR46648">
    <property type="entry name" value="HIT FAMILY PROTEIN 1"/>
    <property type="match status" value="1"/>
</dbReference>
<dbReference type="GO" id="GO:0003824">
    <property type="term" value="F:catalytic activity"/>
    <property type="evidence" value="ECO:0007669"/>
    <property type="project" value="InterPro"/>
</dbReference>
<reference evidence="5 6" key="1">
    <citation type="submission" date="2017-09" db="EMBL/GenBank/DDBJ databases">
        <title>Depth-based differentiation of microbial function through sediment-hosted aquifers and enrichment of novel symbionts in the deep terrestrial subsurface.</title>
        <authorList>
            <person name="Probst A.J."/>
            <person name="Ladd B."/>
            <person name="Jarett J.K."/>
            <person name="Geller-Mcgrath D.E."/>
            <person name="Sieber C.M."/>
            <person name="Emerson J.B."/>
            <person name="Anantharaman K."/>
            <person name="Thomas B.C."/>
            <person name="Malmstrom R."/>
            <person name="Stieglmeier M."/>
            <person name="Klingl A."/>
            <person name="Woyke T."/>
            <person name="Ryan C.M."/>
            <person name="Banfield J.F."/>
        </authorList>
    </citation>
    <scope>NUCLEOTIDE SEQUENCE [LARGE SCALE GENOMIC DNA]</scope>
    <source>
        <strain evidence="5">CG11_big_fil_rev_8_21_14_0_20_45_26</strain>
    </source>
</reference>
<dbReference type="PANTHER" id="PTHR46648:SF1">
    <property type="entry name" value="ADENOSINE 5'-MONOPHOSPHORAMIDASE HNT1"/>
    <property type="match status" value="1"/>
</dbReference>
<feature type="active site" description="Tele-AMP-histidine intermediate" evidence="1">
    <location>
        <position position="93"/>
    </location>
</feature>
<evidence type="ECO:0000256" key="3">
    <source>
        <dbReference type="PROSITE-ProRule" id="PRU00464"/>
    </source>
</evidence>
<proteinExistence type="predicted"/>
<evidence type="ECO:0000259" key="4">
    <source>
        <dbReference type="PROSITE" id="PS51084"/>
    </source>
</evidence>
<evidence type="ECO:0000313" key="5">
    <source>
        <dbReference type="EMBL" id="PIQ86561.1"/>
    </source>
</evidence>
<dbReference type="Gene3D" id="3.30.428.10">
    <property type="entry name" value="HIT-like"/>
    <property type="match status" value="1"/>
</dbReference>
<feature type="domain" description="HIT" evidence="4">
    <location>
        <begin position="4"/>
        <end position="107"/>
    </location>
</feature>
<dbReference type="Proteomes" id="UP000230859">
    <property type="component" value="Unassembled WGS sequence"/>
</dbReference>
<sequence>MASLFTKIIRGEIPCHKISENERFFAFLDIRPINPGHTLVIPKKEIDYVFDVEDDLLAGLFTFSKKIALAIHKAVPCKRVGVMVAGLEVPHAHVHLVPINSVGDLNFAKAKPASSEELAEVAGKIRAILSK</sequence>
<dbReference type="AlphaFoldDB" id="A0A2H0LQD6"/>
<evidence type="ECO:0000256" key="1">
    <source>
        <dbReference type="PIRSR" id="PIRSR601310-1"/>
    </source>
</evidence>
<organism evidence="5 6">
    <name type="scientific">Candidatus Abzuiibacterium crystallinum</name>
    <dbReference type="NCBI Taxonomy" id="1974748"/>
    <lineage>
        <taxon>Bacteria</taxon>
        <taxon>Pseudomonadati</taxon>
        <taxon>Candidatus Omnitrophota</taxon>
        <taxon>Candidatus Abzuiibacterium</taxon>
    </lineage>
</organism>
<feature type="short sequence motif" description="Histidine triad motif" evidence="2 3">
    <location>
        <begin position="91"/>
        <end position="95"/>
    </location>
</feature>
<dbReference type="InterPro" id="IPR001310">
    <property type="entry name" value="Histidine_triad_HIT"/>
</dbReference>
<dbReference type="SUPFAM" id="SSF54197">
    <property type="entry name" value="HIT-like"/>
    <property type="match status" value="1"/>
</dbReference>
<dbReference type="InterPro" id="IPR036265">
    <property type="entry name" value="HIT-like_sf"/>
</dbReference>
<dbReference type="InterPro" id="IPR011146">
    <property type="entry name" value="HIT-like"/>
</dbReference>
<dbReference type="Pfam" id="PF01230">
    <property type="entry name" value="HIT"/>
    <property type="match status" value="1"/>
</dbReference>
<evidence type="ECO:0000256" key="2">
    <source>
        <dbReference type="PIRSR" id="PIRSR601310-3"/>
    </source>
</evidence>
<dbReference type="PRINTS" id="PR00332">
    <property type="entry name" value="HISTRIAD"/>
</dbReference>
<protein>
    <submittedName>
        <fullName evidence="5">HIT family protein</fullName>
    </submittedName>
</protein>
<dbReference type="EMBL" id="PCVY01000040">
    <property type="protein sequence ID" value="PIQ86561.1"/>
    <property type="molecule type" value="Genomic_DNA"/>
</dbReference>
<gene>
    <name evidence="5" type="ORF">COV74_04070</name>
</gene>
<accession>A0A2H0LQD6</accession>
<dbReference type="PROSITE" id="PS51084">
    <property type="entry name" value="HIT_2"/>
    <property type="match status" value="1"/>
</dbReference>
<name>A0A2H0LQD6_9BACT</name>
<dbReference type="GO" id="GO:0009117">
    <property type="term" value="P:nucleotide metabolic process"/>
    <property type="evidence" value="ECO:0007669"/>
    <property type="project" value="TreeGrafter"/>
</dbReference>
<evidence type="ECO:0000313" key="6">
    <source>
        <dbReference type="Proteomes" id="UP000230859"/>
    </source>
</evidence>
<comment type="caution">
    <text evidence="5">The sequence shown here is derived from an EMBL/GenBank/DDBJ whole genome shotgun (WGS) entry which is preliminary data.</text>
</comment>